<reference evidence="2 3" key="1">
    <citation type="submission" date="2023-07" db="EMBL/GenBank/DDBJ databases">
        <title>The novel representative of Negativicutes class, Anaeroselena agilis gen. nov. sp. nov.</title>
        <authorList>
            <person name="Prokofeva M.I."/>
            <person name="Elcheninov A.G."/>
            <person name="Klyukina A."/>
            <person name="Kublanov I.V."/>
            <person name="Frolov E.N."/>
            <person name="Podosokorskaya O.A."/>
        </authorList>
    </citation>
    <scope>NUCLEOTIDE SEQUENCE [LARGE SCALE GENOMIC DNA]</scope>
    <source>
        <strain evidence="2 3">4137-cl</strain>
    </source>
</reference>
<dbReference type="Proteomes" id="UP001254848">
    <property type="component" value="Unassembled WGS sequence"/>
</dbReference>
<dbReference type="EMBL" id="JAUOZS010000001">
    <property type="protein sequence ID" value="MDT8903821.1"/>
    <property type="molecule type" value="Genomic_DNA"/>
</dbReference>
<accession>A0ABU3P480</accession>
<dbReference type="EC" id="2.4.-.-" evidence="2"/>
<evidence type="ECO:0000313" key="3">
    <source>
        <dbReference type="Proteomes" id="UP001254848"/>
    </source>
</evidence>
<dbReference type="InterPro" id="IPR001173">
    <property type="entry name" value="Glyco_trans_2-like"/>
</dbReference>
<dbReference type="RefSeq" id="WP_413782265.1">
    <property type="nucleotide sequence ID" value="NZ_JAUOZS010000001.1"/>
</dbReference>
<dbReference type="SUPFAM" id="SSF53448">
    <property type="entry name" value="Nucleotide-diphospho-sugar transferases"/>
    <property type="match status" value="1"/>
</dbReference>
<keyword evidence="2" id="KW-0328">Glycosyltransferase</keyword>
<protein>
    <submittedName>
        <fullName evidence="2">Glycosyltransferase family 2 protein</fullName>
        <ecNumber evidence="2">2.4.-.-</ecNumber>
    </submittedName>
</protein>
<dbReference type="PANTHER" id="PTHR43630:SF2">
    <property type="entry name" value="GLYCOSYLTRANSFERASE"/>
    <property type="match status" value="1"/>
</dbReference>
<keyword evidence="3" id="KW-1185">Reference proteome</keyword>
<dbReference type="PANTHER" id="PTHR43630">
    <property type="entry name" value="POLY-BETA-1,6-N-ACETYL-D-GLUCOSAMINE SYNTHASE"/>
    <property type="match status" value="1"/>
</dbReference>
<dbReference type="GO" id="GO:0016757">
    <property type="term" value="F:glycosyltransferase activity"/>
    <property type="evidence" value="ECO:0007669"/>
    <property type="project" value="UniProtKB-KW"/>
</dbReference>
<dbReference type="Gene3D" id="3.90.550.10">
    <property type="entry name" value="Spore Coat Polysaccharide Biosynthesis Protein SpsA, Chain A"/>
    <property type="match status" value="1"/>
</dbReference>
<dbReference type="Pfam" id="PF00535">
    <property type="entry name" value="Glycos_transf_2"/>
    <property type="match status" value="1"/>
</dbReference>
<proteinExistence type="predicted"/>
<name>A0ABU3P480_9FIRM</name>
<gene>
    <name evidence="2" type="ORF">Q4T40_21535</name>
</gene>
<comment type="caution">
    <text evidence="2">The sequence shown here is derived from an EMBL/GenBank/DDBJ whole genome shotgun (WGS) entry which is preliminary data.</text>
</comment>
<evidence type="ECO:0000313" key="2">
    <source>
        <dbReference type="EMBL" id="MDT8903821.1"/>
    </source>
</evidence>
<keyword evidence="2" id="KW-0808">Transferase</keyword>
<organism evidence="2 3">
    <name type="scientific">Anaeroselena agilis</name>
    <dbReference type="NCBI Taxonomy" id="3063788"/>
    <lineage>
        <taxon>Bacteria</taxon>
        <taxon>Bacillati</taxon>
        <taxon>Bacillota</taxon>
        <taxon>Negativicutes</taxon>
        <taxon>Acetonemataceae</taxon>
        <taxon>Anaeroselena</taxon>
    </lineage>
</organism>
<evidence type="ECO:0000259" key="1">
    <source>
        <dbReference type="Pfam" id="PF00535"/>
    </source>
</evidence>
<sequence length="250" mass="29049">MPKLAILILTYNEEVNIVPCIESAAFADEVVVVDSGSGDRTVELARQLGAKVVTRKFDGFGPQRNFALTQTDADWVMFLDADERITSALAAEMRSAADSGELAAYEILRHNYAFGQRIMHGGFRPDYSLRFYPRSAISWDGVVHEQATVTVPKRKMRGVMLHHTYTDWDRYFVKFNSYTTLMARKMHEQGRRGTMIHIMFRPWWAFLKFYIFQSGWRDGRLGFILSAFHFFYTMAKYVKLYYLQAEEKNQ</sequence>
<dbReference type="InterPro" id="IPR029044">
    <property type="entry name" value="Nucleotide-diphossugar_trans"/>
</dbReference>
<feature type="domain" description="Glycosyltransferase 2-like" evidence="1">
    <location>
        <begin position="6"/>
        <end position="130"/>
    </location>
</feature>
<dbReference type="CDD" id="cd02511">
    <property type="entry name" value="Beta4Glucosyltransferase"/>
    <property type="match status" value="1"/>
</dbReference>